<organism evidence="1 2">
    <name type="scientific">Candidatus Kaiserbacteria bacterium RIFCSPHIGHO2_02_FULL_55_25</name>
    <dbReference type="NCBI Taxonomy" id="1798498"/>
    <lineage>
        <taxon>Bacteria</taxon>
        <taxon>Candidatus Kaiseribacteriota</taxon>
    </lineage>
</organism>
<sequence>MELMGSAHLVAGNAETISDVLALLERQGIATVSNPDVYVRTYTHFGIDEARELRDRASMSALGGGGRAFIIAASGMTNEAQNALLKTLEEPPAGSSFYIIVSSPETLLPTLRSRMQMLDLGPSRTEGLVDAKSFLAAAPAKRLDMLKPLLEKNDDDRRDIGAVIAFLSSLERALAAHPEGLRSVYRARKYMSDKGALVKPLLEQVALLVPRV</sequence>
<dbReference type="Pfam" id="PF13177">
    <property type="entry name" value="DNA_pol3_delta2"/>
    <property type="match status" value="1"/>
</dbReference>
<dbReference type="SUPFAM" id="SSF52540">
    <property type="entry name" value="P-loop containing nucleoside triphosphate hydrolases"/>
    <property type="match status" value="1"/>
</dbReference>
<dbReference type="AlphaFoldDB" id="A0A1F6E5V4"/>
<dbReference type="InterPro" id="IPR027417">
    <property type="entry name" value="P-loop_NTPase"/>
</dbReference>
<proteinExistence type="predicted"/>
<reference evidence="1 2" key="1">
    <citation type="journal article" date="2016" name="Nat. Commun.">
        <title>Thousands of microbial genomes shed light on interconnected biogeochemical processes in an aquifer system.</title>
        <authorList>
            <person name="Anantharaman K."/>
            <person name="Brown C.T."/>
            <person name="Hug L.A."/>
            <person name="Sharon I."/>
            <person name="Castelle C.J."/>
            <person name="Probst A.J."/>
            <person name="Thomas B.C."/>
            <person name="Singh A."/>
            <person name="Wilkins M.J."/>
            <person name="Karaoz U."/>
            <person name="Brodie E.L."/>
            <person name="Williams K.H."/>
            <person name="Hubbard S.S."/>
            <person name="Banfield J.F."/>
        </authorList>
    </citation>
    <scope>NUCLEOTIDE SEQUENCE [LARGE SCALE GENOMIC DNA]</scope>
</reference>
<evidence type="ECO:0000313" key="2">
    <source>
        <dbReference type="Proteomes" id="UP000176914"/>
    </source>
</evidence>
<dbReference type="Proteomes" id="UP000176914">
    <property type="component" value="Unassembled WGS sequence"/>
</dbReference>
<evidence type="ECO:0008006" key="3">
    <source>
        <dbReference type="Google" id="ProtNLM"/>
    </source>
</evidence>
<gene>
    <name evidence="1" type="ORF">A3C20_00240</name>
</gene>
<name>A0A1F6E5V4_9BACT</name>
<dbReference type="EMBL" id="MFLL01000021">
    <property type="protein sequence ID" value="OGG69085.1"/>
    <property type="molecule type" value="Genomic_DNA"/>
</dbReference>
<accession>A0A1F6E5V4</accession>
<evidence type="ECO:0000313" key="1">
    <source>
        <dbReference type="EMBL" id="OGG69085.1"/>
    </source>
</evidence>
<comment type="caution">
    <text evidence="1">The sequence shown here is derived from an EMBL/GenBank/DDBJ whole genome shotgun (WGS) entry which is preliminary data.</text>
</comment>
<protein>
    <recommendedName>
        <fullName evidence="3">DNA polymerase III subunit delta</fullName>
    </recommendedName>
</protein>
<dbReference type="Gene3D" id="3.40.50.300">
    <property type="entry name" value="P-loop containing nucleotide triphosphate hydrolases"/>
    <property type="match status" value="1"/>
</dbReference>